<keyword evidence="1" id="KW-0812">Transmembrane</keyword>
<feature type="transmembrane region" description="Helical" evidence="1">
    <location>
        <begin position="41"/>
        <end position="64"/>
    </location>
</feature>
<protein>
    <submittedName>
        <fullName evidence="2">Uncharacterized protein</fullName>
    </submittedName>
</protein>
<keyword evidence="3" id="KW-1185">Reference proteome</keyword>
<dbReference type="GeneID" id="85326364"/>
<keyword evidence="1" id="KW-1133">Transmembrane helix</keyword>
<dbReference type="EMBL" id="JAUIRO010000008">
    <property type="protein sequence ID" value="KAK0703657.1"/>
    <property type="molecule type" value="Genomic_DNA"/>
</dbReference>
<feature type="transmembrane region" description="Helical" evidence="1">
    <location>
        <begin position="84"/>
        <end position="106"/>
    </location>
</feature>
<dbReference type="AlphaFoldDB" id="A0AA40DK14"/>
<dbReference type="RefSeq" id="XP_060290516.1">
    <property type="nucleotide sequence ID" value="XM_060443094.1"/>
</dbReference>
<proteinExistence type="predicted"/>
<evidence type="ECO:0000256" key="1">
    <source>
        <dbReference type="SAM" id="Phobius"/>
    </source>
</evidence>
<gene>
    <name evidence="2" type="ORF">B0T26DRAFT_732189</name>
</gene>
<name>A0AA40DK14_9PEZI</name>
<evidence type="ECO:0000313" key="3">
    <source>
        <dbReference type="Proteomes" id="UP001172101"/>
    </source>
</evidence>
<sequence>MLAQTALSCKPHYLPCCPYLDSSAQCYPSIRMQDDITGNEVIEAAIAFAATLLVQLLYACWEPLESSFSMDKDKQTRTPRPDWIQLSCSVVFGIMGSALAAAFITVRARHLPHARELFLAWKGVSLLASRIFEVFKSSSIDKGSLWVRNA</sequence>
<accession>A0AA40DK14</accession>
<keyword evidence="1" id="KW-0472">Membrane</keyword>
<reference evidence="2" key="1">
    <citation type="submission" date="2023-06" db="EMBL/GenBank/DDBJ databases">
        <title>Genome-scale phylogeny and comparative genomics of the fungal order Sordariales.</title>
        <authorList>
            <consortium name="Lawrence Berkeley National Laboratory"/>
            <person name="Hensen N."/>
            <person name="Bonometti L."/>
            <person name="Westerberg I."/>
            <person name="Brannstrom I.O."/>
            <person name="Guillou S."/>
            <person name="Cros-Aarteil S."/>
            <person name="Calhoun S."/>
            <person name="Haridas S."/>
            <person name="Kuo A."/>
            <person name="Mondo S."/>
            <person name="Pangilinan J."/>
            <person name="Riley R."/>
            <person name="LaButti K."/>
            <person name="Andreopoulos B."/>
            <person name="Lipzen A."/>
            <person name="Chen C."/>
            <person name="Yanf M."/>
            <person name="Daum C."/>
            <person name="Ng V."/>
            <person name="Clum A."/>
            <person name="Steindorff A."/>
            <person name="Ohm R."/>
            <person name="Martin F."/>
            <person name="Silar P."/>
            <person name="Natvig D."/>
            <person name="Lalanne C."/>
            <person name="Gautier V."/>
            <person name="Ament-velasquez S.L."/>
            <person name="Kruys A."/>
            <person name="Hutchinson M.I."/>
            <person name="Powell A.J."/>
            <person name="Barry K."/>
            <person name="Miller A.N."/>
            <person name="Grigoriev I.V."/>
            <person name="Debuchy R."/>
            <person name="Gladieux P."/>
            <person name="Thoren M.H."/>
            <person name="Johannesson H."/>
        </authorList>
    </citation>
    <scope>NUCLEOTIDE SEQUENCE</scope>
    <source>
        <strain evidence="2">SMH2392-1A</strain>
    </source>
</reference>
<evidence type="ECO:0000313" key="2">
    <source>
        <dbReference type="EMBL" id="KAK0703657.1"/>
    </source>
</evidence>
<dbReference type="Proteomes" id="UP001172101">
    <property type="component" value="Unassembled WGS sequence"/>
</dbReference>
<organism evidence="2 3">
    <name type="scientific">Lasiosphaeria miniovina</name>
    <dbReference type="NCBI Taxonomy" id="1954250"/>
    <lineage>
        <taxon>Eukaryota</taxon>
        <taxon>Fungi</taxon>
        <taxon>Dikarya</taxon>
        <taxon>Ascomycota</taxon>
        <taxon>Pezizomycotina</taxon>
        <taxon>Sordariomycetes</taxon>
        <taxon>Sordariomycetidae</taxon>
        <taxon>Sordariales</taxon>
        <taxon>Lasiosphaeriaceae</taxon>
        <taxon>Lasiosphaeria</taxon>
    </lineage>
</organism>
<comment type="caution">
    <text evidence="2">The sequence shown here is derived from an EMBL/GenBank/DDBJ whole genome shotgun (WGS) entry which is preliminary data.</text>
</comment>
<feature type="non-terminal residue" evidence="2">
    <location>
        <position position="1"/>
    </location>
</feature>